<dbReference type="Proteomes" id="UP000306628">
    <property type="component" value="Unassembled WGS sequence"/>
</dbReference>
<dbReference type="Gene3D" id="3.90.25.10">
    <property type="entry name" value="UDP-galactose 4-epimerase, domain 1"/>
    <property type="match status" value="1"/>
</dbReference>
<reference evidence="2 3" key="1">
    <citation type="submission" date="2019-05" db="EMBL/GenBank/DDBJ databases">
        <title>Draft genome sequence of Nonomuraea zeae DSM 100528.</title>
        <authorList>
            <person name="Saricaoglu S."/>
            <person name="Isik K."/>
        </authorList>
    </citation>
    <scope>NUCLEOTIDE SEQUENCE [LARGE SCALE GENOMIC DNA]</scope>
    <source>
        <strain evidence="2 3">DSM 100528</strain>
    </source>
</reference>
<dbReference type="AlphaFoldDB" id="A0A5S4GN19"/>
<gene>
    <name evidence="2" type="ORF">ETD85_17215</name>
</gene>
<evidence type="ECO:0000313" key="2">
    <source>
        <dbReference type="EMBL" id="TMR34307.1"/>
    </source>
</evidence>
<dbReference type="InterPro" id="IPR008030">
    <property type="entry name" value="NmrA-like"/>
</dbReference>
<dbReference type="Pfam" id="PF05368">
    <property type="entry name" value="NmrA"/>
    <property type="match status" value="1"/>
</dbReference>
<dbReference type="OrthoDB" id="4457504at2"/>
<name>A0A5S4GN19_9ACTN</name>
<sequence>MILVTGATGNVGSELVDALAGAGERVRALVRNPAAGAPRPGAELAGGDLNRPESLSEALDGVRGLFLLPGYADMPGLLARARDAGVGRVVLLTSGSAALADMDNAVSRYMALSERAVRESGLPWTILRPRAFMSNVLRWLPQLEAGDVVRVPFAGVPLAAVDPYDIAAVAALALLEDGHEGRTHELTGPCALLPADQVAVLAKVLDRDLRCEGLTNAEARAEMEATMPVQYVDAFFRFYADGTLDESQVHPTVEEVTGRPPRTFEQWAHAHAGAFRKG</sequence>
<dbReference type="InterPro" id="IPR051604">
    <property type="entry name" value="Ergot_Alk_Oxidoreductase"/>
</dbReference>
<organism evidence="2 3">
    <name type="scientific">Nonomuraea zeae</name>
    <dbReference type="NCBI Taxonomy" id="1642303"/>
    <lineage>
        <taxon>Bacteria</taxon>
        <taxon>Bacillati</taxon>
        <taxon>Actinomycetota</taxon>
        <taxon>Actinomycetes</taxon>
        <taxon>Streptosporangiales</taxon>
        <taxon>Streptosporangiaceae</taxon>
        <taxon>Nonomuraea</taxon>
    </lineage>
</organism>
<protein>
    <submittedName>
        <fullName evidence="2">NAD-dependent epimerase/dehydratase family protein</fullName>
    </submittedName>
</protein>
<dbReference type="EMBL" id="VCKX01000046">
    <property type="protein sequence ID" value="TMR34307.1"/>
    <property type="molecule type" value="Genomic_DNA"/>
</dbReference>
<proteinExistence type="predicted"/>
<comment type="caution">
    <text evidence="2">The sequence shown here is derived from an EMBL/GenBank/DDBJ whole genome shotgun (WGS) entry which is preliminary data.</text>
</comment>
<evidence type="ECO:0000259" key="1">
    <source>
        <dbReference type="Pfam" id="PF05368"/>
    </source>
</evidence>
<dbReference type="PANTHER" id="PTHR43162">
    <property type="match status" value="1"/>
</dbReference>
<dbReference type="RefSeq" id="WP_138690730.1">
    <property type="nucleotide sequence ID" value="NZ_JBHSAZ010000025.1"/>
</dbReference>
<accession>A0A5S4GN19</accession>
<dbReference type="PANTHER" id="PTHR43162:SF1">
    <property type="entry name" value="PRESTALK A DIFFERENTIATION PROTEIN A"/>
    <property type="match status" value="1"/>
</dbReference>
<evidence type="ECO:0000313" key="3">
    <source>
        <dbReference type="Proteomes" id="UP000306628"/>
    </source>
</evidence>
<dbReference type="InterPro" id="IPR036291">
    <property type="entry name" value="NAD(P)-bd_dom_sf"/>
</dbReference>
<dbReference type="Gene3D" id="3.40.50.720">
    <property type="entry name" value="NAD(P)-binding Rossmann-like Domain"/>
    <property type="match status" value="1"/>
</dbReference>
<dbReference type="SUPFAM" id="SSF51735">
    <property type="entry name" value="NAD(P)-binding Rossmann-fold domains"/>
    <property type="match status" value="1"/>
</dbReference>
<keyword evidence="3" id="KW-1185">Reference proteome</keyword>
<feature type="domain" description="NmrA-like" evidence="1">
    <location>
        <begin position="2"/>
        <end position="241"/>
    </location>
</feature>